<dbReference type="AlphaFoldDB" id="A0A646KJ47"/>
<evidence type="ECO:0000256" key="1">
    <source>
        <dbReference type="ARBA" id="ARBA00022833"/>
    </source>
</evidence>
<evidence type="ECO:0000313" key="2">
    <source>
        <dbReference type="EMBL" id="MQT02091.1"/>
    </source>
</evidence>
<keyword evidence="3" id="KW-1185">Reference proteome</keyword>
<dbReference type="SUPFAM" id="SSF102588">
    <property type="entry name" value="LmbE-like"/>
    <property type="match status" value="1"/>
</dbReference>
<protein>
    <submittedName>
        <fullName evidence="2">PIG-L family deacetylase</fullName>
    </submittedName>
</protein>
<dbReference type="GO" id="GO:0016137">
    <property type="term" value="P:glycoside metabolic process"/>
    <property type="evidence" value="ECO:0007669"/>
    <property type="project" value="UniProtKB-ARBA"/>
</dbReference>
<proteinExistence type="predicted"/>
<dbReference type="RefSeq" id="WP_153523772.1">
    <property type="nucleotide sequence ID" value="NZ_JBEPDZ010000007.1"/>
</dbReference>
<dbReference type="InterPro" id="IPR003737">
    <property type="entry name" value="GlcNAc_PI_deacetylase-related"/>
</dbReference>
<reference evidence="2 3" key="1">
    <citation type="submission" date="2019-05" db="EMBL/GenBank/DDBJ databases">
        <title>Comparative genomics and metabolomics analyses of clavulanic acid producing Streptomyces species provides insight into specialized metabolism and evolution of beta-lactam biosynthetic gene clusters.</title>
        <authorList>
            <person name="Moore M.A."/>
            <person name="Cruz-Morales P."/>
            <person name="Barona Gomez F."/>
            <person name="Kapil T."/>
        </authorList>
    </citation>
    <scope>NUCLEOTIDE SEQUENCE [LARGE SCALE GENOMIC DNA]</scope>
    <source>
        <strain evidence="2 3">NRRL 5741</strain>
    </source>
</reference>
<dbReference type="InterPro" id="IPR024078">
    <property type="entry name" value="LmbE-like_dom_sf"/>
</dbReference>
<dbReference type="OrthoDB" id="4292085at2"/>
<keyword evidence="1" id="KW-0862">Zinc</keyword>
<organism evidence="2 3">
    <name type="scientific">Streptomyces jumonjinensis</name>
    <dbReference type="NCBI Taxonomy" id="1945"/>
    <lineage>
        <taxon>Bacteria</taxon>
        <taxon>Bacillati</taxon>
        <taxon>Actinomycetota</taxon>
        <taxon>Actinomycetes</taxon>
        <taxon>Kitasatosporales</taxon>
        <taxon>Streptomycetaceae</taxon>
        <taxon>Streptomyces</taxon>
    </lineage>
</organism>
<accession>A0A646KJ47</accession>
<evidence type="ECO:0000313" key="3">
    <source>
        <dbReference type="Proteomes" id="UP000419138"/>
    </source>
</evidence>
<gene>
    <name evidence="2" type="ORF">FF041_18335</name>
</gene>
<dbReference type="EMBL" id="VCLA01000145">
    <property type="protein sequence ID" value="MQT02091.1"/>
    <property type="molecule type" value="Genomic_DNA"/>
</dbReference>
<dbReference type="Pfam" id="PF02585">
    <property type="entry name" value="PIG-L"/>
    <property type="match status" value="1"/>
</dbReference>
<sequence>MPHSAPTPWRTVILSPHFDDAVLSLAGLLPGLPAPVAIVTVHGGAPPAGTPISWWDSVCGFSSAAEAQQSRRAEDAEACARLGVEQVVLDHPDNPYAEDGALTGLDAFLRTLAPGTRVLAPLGSSQSDHLTVRRHAMRLLAELGEPLPWVYADLPYTGHLPEWHTDTACAALAENPVVGPAYQGLLRDYRAGIQQRLTLTDEQWTAKRMAVQCYGSQLAALAVGHGRFLARTGPLSTELIWSLVPRTRVDAPC</sequence>
<comment type="caution">
    <text evidence="2">The sequence shown here is derived from an EMBL/GenBank/DDBJ whole genome shotgun (WGS) entry which is preliminary data.</text>
</comment>
<dbReference type="Proteomes" id="UP000419138">
    <property type="component" value="Unassembled WGS sequence"/>
</dbReference>
<dbReference type="Gene3D" id="3.40.50.10320">
    <property type="entry name" value="LmbE-like"/>
    <property type="match status" value="1"/>
</dbReference>
<name>A0A646KJ47_STRJU</name>